<proteinExistence type="predicted"/>
<sequence length="244" mass="28837">MDCATMKVYNQEPMQHVQKANDKEKMEAKIFHIFHAARRSYSRKKPYPQSYYNKAATSWVHIKLDVPITGRKLVGVKVSPISSTEQRTTGTRAQLHNRRMAFRFKREGCYSKNRLSELFRKNQTFVNQLMYDVTAFHYENYMKNKIRQSIMNNYNNIEKIQSMLSLINGDKENAFKIKTGHFFFRTGVPVITPHIQQTNEFAENNNYVHNFKTIKKKYLKDAYDSYKHKIGGTDPSVPIFYKHK</sequence>
<dbReference type="AlphaFoldDB" id="A0A1A7VJ13"/>
<gene>
    <name evidence="1" type="ORF">PKNA1_C2_0837300</name>
</gene>
<dbReference type="Proteomes" id="UP000182128">
    <property type="component" value="Unassembled WGS sequence"/>
</dbReference>
<dbReference type="EMBL" id="CWHQ02000005">
    <property type="protein sequence ID" value="SBO22033.1"/>
    <property type="molecule type" value="Genomic_DNA"/>
</dbReference>
<evidence type="ECO:0000313" key="1">
    <source>
        <dbReference type="EMBL" id="SBO22033.1"/>
    </source>
</evidence>
<reference evidence="2" key="1">
    <citation type="submission" date="2016-05" db="EMBL/GenBank/DDBJ databases">
        <authorList>
            <person name="Sharaf H."/>
        </authorList>
    </citation>
    <scope>NUCLEOTIDE SEQUENCE [LARGE SCALE GENOMIC DNA]</scope>
    <source>
        <strain evidence="2">H</strain>
    </source>
</reference>
<evidence type="ECO:0000313" key="2">
    <source>
        <dbReference type="Proteomes" id="UP000182128"/>
    </source>
</evidence>
<protein>
    <submittedName>
        <fullName evidence="1">Uncharacterized protein</fullName>
    </submittedName>
</protein>
<organism evidence="1 2">
    <name type="scientific">Plasmodium knowlesi (strain H)</name>
    <dbReference type="NCBI Taxonomy" id="5851"/>
    <lineage>
        <taxon>Eukaryota</taxon>
        <taxon>Sar</taxon>
        <taxon>Alveolata</taxon>
        <taxon>Apicomplexa</taxon>
        <taxon>Aconoidasida</taxon>
        <taxon>Haemosporida</taxon>
        <taxon>Plasmodiidae</taxon>
        <taxon>Plasmodium</taxon>
        <taxon>Plasmodium (Plasmodium)</taxon>
    </lineage>
</organism>
<name>A0A1A7VJ13_PLAKH</name>
<accession>A0A1A7VJ13</accession>